<evidence type="ECO:0000313" key="6">
    <source>
        <dbReference type="Proteomes" id="UP001235849"/>
    </source>
</evidence>
<dbReference type="SUPFAM" id="SSF69754">
    <property type="entry name" value="Ribosome binding protein Y (YfiA homologue)"/>
    <property type="match status" value="1"/>
</dbReference>
<comment type="subcellular location">
    <subcellularLocation>
        <location evidence="2">Cytoplasm</location>
    </subcellularLocation>
</comment>
<gene>
    <name evidence="5" type="primary">raiA</name>
    <name evidence="2" type="synonym">hpf</name>
    <name evidence="5" type="ORF">PMG25_18280</name>
</gene>
<dbReference type="InterPro" id="IPR003489">
    <property type="entry name" value="RHF/RaiA"/>
</dbReference>
<dbReference type="InterPro" id="IPR032528">
    <property type="entry name" value="Ribosom_S30AE_C"/>
</dbReference>
<keyword evidence="6" id="KW-1185">Reference proteome</keyword>
<organism evidence="5 6">
    <name type="scientific">Roseofilum capinflatum BLCC-M114</name>
    <dbReference type="NCBI Taxonomy" id="3022440"/>
    <lineage>
        <taxon>Bacteria</taxon>
        <taxon>Bacillati</taxon>
        <taxon>Cyanobacteriota</taxon>
        <taxon>Cyanophyceae</taxon>
        <taxon>Desertifilales</taxon>
        <taxon>Desertifilaceae</taxon>
        <taxon>Roseofilum</taxon>
        <taxon>Roseofilum capinflatum</taxon>
    </lineage>
</organism>
<evidence type="ECO:0000313" key="5">
    <source>
        <dbReference type="EMBL" id="MDJ1176036.1"/>
    </source>
</evidence>
<feature type="domain" description="Sigma 54 modulation/S30EA ribosomal protein C-terminal" evidence="4">
    <location>
        <begin position="138"/>
        <end position="192"/>
    </location>
</feature>
<dbReference type="InterPro" id="IPR036567">
    <property type="entry name" value="RHF-like"/>
</dbReference>
<accession>A0ABT7BA51</accession>
<reference evidence="5 6" key="1">
    <citation type="submission" date="2023-01" db="EMBL/GenBank/DDBJ databases">
        <title>Novel diversity within Roseofilum (Cyanobacteria; Desertifilaceae) from marine benthic mats with descriptions of four novel species.</title>
        <authorList>
            <person name="Wang Y."/>
            <person name="Berthold D.E."/>
            <person name="Hu J."/>
            <person name="Lefler F.W."/>
            <person name="Laughinghouse H.D. IV."/>
        </authorList>
    </citation>
    <scope>NUCLEOTIDE SEQUENCE [LARGE SCALE GENOMIC DNA]</scope>
    <source>
        <strain evidence="5 6">BLCC-M114</strain>
    </source>
</reference>
<evidence type="ECO:0000256" key="1">
    <source>
        <dbReference type="ARBA" id="ARBA00022845"/>
    </source>
</evidence>
<dbReference type="Gene3D" id="3.30.160.100">
    <property type="entry name" value="Ribosome hibernation promotion factor-like"/>
    <property type="match status" value="1"/>
</dbReference>
<proteinExistence type="inferred from homology"/>
<dbReference type="InterPro" id="IPR050574">
    <property type="entry name" value="HPF/YfiA_ribosome-assoc"/>
</dbReference>
<dbReference type="RefSeq" id="WP_283768325.1">
    <property type="nucleotide sequence ID" value="NZ_JAQOSO010000096.1"/>
</dbReference>
<keyword evidence="1 2" id="KW-0810">Translation regulation</keyword>
<comment type="function">
    <text evidence="2">Required for dimerization of active 70S ribosomes into 100S ribosomes in stationary phase; 100S ribosomes are translationally inactive and sometimes present during exponential growth.</text>
</comment>
<dbReference type="NCBIfam" id="TIGR00741">
    <property type="entry name" value="yfiA"/>
    <property type="match status" value="1"/>
</dbReference>
<comment type="caution">
    <text evidence="5">The sequence shown here is derived from an EMBL/GenBank/DDBJ whole genome shotgun (WGS) entry which is preliminary data.</text>
</comment>
<dbReference type="EMBL" id="JAQOSO010000096">
    <property type="protein sequence ID" value="MDJ1176036.1"/>
    <property type="molecule type" value="Genomic_DNA"/>
</dbReference>
<keyword evidence="2" id="KW-0963">Cytoplasm</keyword>
<dbReference type="CDD" id="cd00552">
    <property type="entry name" value="RaiA"/>
    <property type="match status" value="1"/>
</dbReference>
<comment type="similarity">
    <text evidence="2">Belongs to the HPF/YfiA ribosome-associated protein family. Long HPF subfamily.</text>
</comment>
<evidence type="ECO:0000259" key="4">
    <source>
        <dbReference type="Pfam" id="PF16321"/>
    </source>
</evidence>
<feature type="compositionally biased region" description="Polar residues" evidence="3">
    <location>
        <begin position="199"/>
        <end position="220"/>
    </location>
</feature>
<dbReference type="Gene3D" id="3.30.505.50">
    <property type="entry name" value="Sigma 54 modulation/S30EA ribosomal protein, C-terminal domain"/>
    <property type="match status" value="1"/>
</dbReference>
<evidence type="ECO:0000256" key="2">
    <source>
        <dbReference type="HAMAP-Rule" id="MF_00839"/>
    </source>
</evidence>
<dbReference type="PANTHER" id="PTHR33231:SF1">
    <property type="entry name" value="30S RIBOSOMAL PROTEIN"/>
    <property type="match status" value="1"/>
</dbReference>
<dbReference type="PANTHER" id="PTHR33231">
    <property type="entry name" value="30S RIBOSOMAL PROTEIN"/>
    <property type="match status" value="1"/>
</dbReference>
<evidence type="ECO:0000256" key="3">
    <source>
        <dbReference type="SAM" id="MobiDB-lite"/>
    </source>
</evidence>
<name>A0ABT7BA51_9CYAN</name>
<dbReference type="InterPro" id="IPR038416">
    <property type="entry name" value="Ribosom_S30AE_C_sf"/>
</dbReference>
<protein>
    <recommendedName>
        <fullName evidence="2">Ribosome hibernation promoting factor</fullName>
        <shortName evidence="2">HPF</shortName>
    </recommendedName>
</protein>
<dbReference type="Pfam" id="PF02482">
    <property type="entry name" value="Ribosomal_S30AE"/>
    <property type="match status" value="1"/>
</dbReference>
<comment type="subunit">
    <text evidence="2">Interacts with 100S ribosomes.</text>
</comment>
<dbReference type="HAMAP" id="MF_00839">
    <property type="entry name" value="HPF"/>
    <property type="match status" value="1"/>
</dbReference>
<dbReference type="Proteomes" id="UP001235849">
    <property type="component" value="Unassembled WGS sequence"/>
</dbReference>
<dbReference type="Pfam" id="PF16321">
    <property type="entry name" value="Ribosom_S30AE_C"/>
    <property type="match status" value="1"/>
</dbReference>
<feature type="region of interest" description="Disordered" evidence="3">
    <location>
        <begin position="196"/>
        <end position="220"/>
    </location>
</feature>
<dbReference type="InterPro" id="IPR034694">
    <property type="entry name" value="HPF_long/plastid"/>
</dbReference>
<sequence>MKLVIQGKNIEITDAIRDYVNQKVEKAVSHFESLTTEVDVNLSVARNPRINPKQTAEVTIYANGTVIRSEESSEDLYASIDLVADKIARRLRKYKEKRQKNNKHKTKTAVEPPELVEDLVEDTEGISDLIANGTPELPPDVVRTKYFAMPPMTVEEALEQLQLVGHDFFMFRNADTGEINVIYERNHGGYGVLMPRNGNGHTQGRNGSTAQANATVSSNA</sequence>